<gene>
    <name evidence="2" type="ORF">CGXH109_LOCUS65621</name>
</gene>
<dbReference type="EMBL" id="CAMGZC010000433">
    <property type="protein sequence ID" value="CAI0647424.1"/>
    <property type="molecule type" value="Genomic_DNA"/>
</dbReference>
<reference evidence="2" key="1">
    <citation type="submission" date="2022-08" db="EMBL/GenBank/DDBJ databases">
        <authorList>
            <person name="Giroux E."/>
            <person name="Giroux E."/>
        </authorList>
    </citation>
    <scope>NUCLEOTIDE SEQUENCE</scope>
    <source>
        <strain evidence="2">H1091258</strain>
    </source>
</reference>
<organism evidence="2 3">
    <name type="scientific">Colletotrichum noveboracense</name>
    <dbReference type="NCBI Taxonomy" id="2664923"/>
    <lineage>
        <taxon>Eukaryota</taxon>
        <taxon>Fungi</taxon>
        <taxon>Dikarya</taxon>
        <taxon>Ascomycota</taxon>
        <taxon>Pezizomycotina</taxon>
        <taxon>Sordariomycetes</taxon>
        <taxon>Hypocreomycetidae</taxon>
        <taxon>Glomerellales</taxon>
        <taxon>Glomerellaceae</taxon>
        <taxon>Colletotrichum</taxon>
        <taxon>Colletotrichum gloeosporioides species complex</taxon>
    </lineage>
</organism>
<evidence type="ECO:0000313" key="2">
    <source>
        <dbReference type="EMBL" id="CAI0647424.1"/>
    </source>
</evidence>
<accession>A0A9W4RTL2</accession>
<evidence type="ECO:0000256" key="1">
    <source>
        <dbReference type="SAM" id="MobiDB-lite"/>
    </source>
</evidence>
<sequence>MSARGSLSDCRTPEEKAAARRKLERMMDPADAGNLDGIQKRGTTSAESREAGCAWEQQYYQGSLRGRSSDLDTEQIIVIPNKSISVTKDEAYQIVIVPTGAVGATSVKREYPQIISFSWPDKAVDEDLHSHEAANAEQDTYLSVLVKAMNDHLNPFNKTVIDITSNTERPAMIEQIAVLSPPTDSRVKAKTKGQLYLIDQGIFFNSQSHRIYLSFDSVEKAMTILAHDMKDQGKVAGLNLIFSATEPFYNAEDEETESQTLIKFVQVDHSLLDDIKSYMKQHRVDLMLCEQSFYDYENDKPATGFMPMR</sequence>
<evidence type="ECO:0000313" key="3">
    <source>
        <dbReference type="Proteomes" id="UP001152533"/>
    </source>
</evidence>
<feature type="region of interest" description="Disordered" evidence="1">
    <location>
        <begin position="1"/>
        <end position="50"/>
    </location>
</feature>
<keyword evidence="3" id="KW-1185">Reference proteome</keyword>
<comment type="caution">
    <text evidence="2">The sequence shown here is derived from an EMBL/GenBank/DDBJ whole genome shotgun (WGS) entry which is preliminary data.</text>
</comment>
<name>A0A9W4RTL2_9PEZI</name>
<dbReference type="Proteomes" id="UP001152533">
    <property type="component" value="Unassembled WGS sequence"/>
</dbReference>
<protein>
    <submittedName>
        <fullName evidence="2">Uncharacterized protein</fullName>
    </submittedName>
</protein>
<dbReference type="AlphaFoldDB" id="A0A9W4RTL2"/>
<proteinExistence type="predicted"/>